<gene>
    <name evidence="2" type="ORF">ARALYDRAFT_347293</name>
</gene>
<sequence>MQPFKFIVILFGRLGNATVGKPPNKWQESSRWDDHSHVTELVETLPEESCRSVDANVESSDKNHNEANEEEGANETVGANEEEGANEMDIRKLNINNWQERSDPRLLKRGRDGILRSEGKLNPTDRFTPSSRTRNMQGNKKQKFRSIASILEETRSR</sequence>
<feature type="region of interest" description="Disordered" evidence="1">
    <location>
        <begin position="115"/>
        <end position="143"/>
    </location>
</feature>
<accession>D7LNU8</accession>
<feature type="compositionally biased region" description="Polar residues" evidence="1">
    <location>
        <begin position="125"/>
        <end position="139"/>
    </location>
</feature>
<evidence type="ECO:0000256" key="1">
    <source>
        <dbReference type="SAM" id="MobiDB-lite"/>
    </source>
</evidence>
<dbReference type="HOGENOM" id="CLU_1680314_0_0_1"/>
<name>D7LNU8_ARALL</name>
<keyword evidence="3" id="KW-1185">Reference proteome</keyword>
<evidence type="ECO:0000313" key="3">
    <source>
        <dbReference type="Proteomes" id="UP000008694"/>
    </source>
</evidence>
<dbReference type="Proteomes" id="UP000008694">
    <property type="component" value="Unassembled WGS sequence"/>
</dbReference>
<reference evidence="3" key="1">
    <citation type="journal article" date="2011" name="Nat. Genet.">
        <title>The Arabidopsis lyrata genome sequence and the basis of rapid genome size change.</title>
        <authorList>
            <person name="Hu T.T."/>
            <person name="Pattyn P."/>
            <person name="Bakker E.G."/>
            <person name="Cao J."/>
            <person name="Cheng J.-F."/>
            <person name="Clark R.M."/>
            <person name="Fahlgren N."/>
            <person name="Fawcett J.A."/>
            <person name="Grimwood J."/>
            <person name="Gundlach H."/>
            <person name="Haberer G."/>
            <person name="Hollister J.D."/>
            <person name="Ossowski S."/>
            <person name="Ottilar R.P."/>
            <person name="Salamov A.A."/>
            <person name="Schneeberger K."/>
            <person name="Spannagl M."/>
            <person name="Wang X."/>
            <person name="Yang L."/>
            <person name="Nasrallah M.E."/>
            <person name="Bergelson J."/>
            <person name="Carrington J.C."/>
            <person name="Gaut B.S."/>
            <person name="Schmutz J."/>
            <person name="Mayer K.F.X."/>
            <person name="Van de Peer Y."/>
            <person name="Grigoriev I.V."/>
            <person name="Nordborg M."/>
            <person name="Weigel D."/>
            <person name="Guo Y.-L."/>
        </authorList>
    </citation>
    <scope>NUCLEOTIDE SEQUENCE [LARGE SCALE GENOMIC DNA]</scope>
    <source>
        <strain evidence="3">cv. MN47</strain>
    </source>
</reference>
<evidence type="ECO:0000313" key="2">
    <source>
        <dbReference type="EMBL" id="EFH53421.1"/>
    </source>
</evidence>
<dbReference type="EMBL" id="GL348717">
    <property type="protein sequence ID" value="EFH53421.1"/>
    <property type="molecule type" value="Genomic_DNA"/>
</dbReference>
<dbReference type="Gramene" id="fgenesh1_pg.C_scaffold_5000685">
    <property type="protein sequence ID" value="fgenesh1_pg.C_scaffold_5000685"/>
    <property type="gene ID" value="fgenesh1_pg.C_scaffold_5000685"/>
</dbReference>
<organism evidence="3">
    <name type="scientific">Arabidopsis lyrata subsp. lyrata</name>
    <name type="common">Lyre-leaved rock-cress</name>
    <dbReference type="NCBI Taxonomy" id="81972"/>
    <lineage>
        <taxon>Eukaryota</taxon>
        <taxon>Viridiplantae</taxon>
        <taxon>Streptophyta</taxon>
        <taxon>Embryophyta</taxon>
        <taxon>Tracheophyta</taxon>
        <taxon>Spermatophyta</taxon>
        <taxon>Magnoliopsida</taxon>
        <taxon>eudicotyledons</taxon>
        <taxon>Gunneridae</taxon>
        <taxon>Pentapetalae</taxon>
        <taxon>rosids</taxon>
        <taxon>malvids</taxon>
        <taxon>Brassicales</taxon>
        <taxon>Brassicaceae</taxon>
        <taxon>Camelineae</taxon>
        <taxon>Arabidopsis</taxon>
    </lineage>
</organism>
<proteinExistence type="predicted"/>
<dbReference type="AlphaFoldDB" id="D7LNU8"/>
<feature type="region of interest" description="Disordered" evidence="1">
    <location>
        <begin position="49"/>
        <end position="88"/>
    </location>
</feature>
<protein>
    <submittedName>
        <fullName evidence="2">Uncharacterized protein</fullName>
    </submittedName>
</protein>